<comment type="catalytic activity">
    <reaction evidence="8">
        <text>L-threonyl-[protein] + ATP = O-phospho-L-threonyl-[protein] + ADP + H(+)</text>
        <dbReference type="Rhea" id="RHEA:46608"/>
        <dbReference type="Rhea" id="RHEA-COMP:11060"/>
        <dbReference type="Rhea" id="RHEA-COMP:11605"/>
        <dbReference type="ChEBI" id="CHEBI:15378"/>
        <dbReference type="ChEBI" id="CHEBI:30013"/>
        <dbReference type="ChEBI" id="CHEBI:30616"/>
        <dbReference type="ChEBI" id="CHEBI:61977"/>
        <dbReference type="ChEBI" id="CHEBI:456216"/>
        <dbReference type="EC" id="2.7.11.1"/>
    </reaction>
</comment>
<comment type="catalytic activity">
    <reaction evidence="9">
        <text>L-seryl-[protein] + ATP = O-phospho-L-seryl-[protein] + ADP + H(+)</text>
        <dbReference type="Rhea" id="RHEA:17989"/>
        <dbReference type="Rhea" id="RHEA-COMP:9863"/>
        <dbReference type="Rhea" id="RHEA-COMP:11604"/>
        <dbReference type="ChEBI" id="CHEBI:15378"/>
        <dbReference type="ChEBI" id="CHEBI:29999"/>
        <dbReference type="ChEBI" id="CHEBI:30616"/>
        <dbReference type="ChEBI" id="CHEBI:83421"/>
        <dbReference type="ChEBI" id="CHEBI:456216"/>
        <dbReference type="EC" id="2.7.11.1"/>
    </reaction>
</comment>
<dbReference type="InterPro" id="IPR000719">
    <property type="entry name" value="Prot_kinase_dom"/>
</dbReference>
<dbReference type="SUPFAM" id="SSF56112">
    <property type="entry name" value="Protein kinase-like (PK-like)"/>
    <property type="match status" value="1"/>
</dbReference>
<dbReference type="InterPro" id="IPR011009">
    <property type="entry name" value="Kinase-like_dom_sf"/>
</dbReference>
<comment type="function">
    <text evidence="1">Component of the EKC/KEOPS complex that is required for the formation of a threonylcarbamoyl group on adenosine at position 37 (t(6)A37) in tRNAs that read codons beginning with adenine. The complex is probably involved in the transfer of the threonylcarbamoyl moiety of threonylcarbamoyl-AMP (TC-AMP) to the N6 group of A37. BUD32 has ATPase activity in the context of the EKC/KEOPS complex and likely plays a supporting role to the catalytic subunit KAE1. The EKC/KEOPS complex also promotes both telomere uncapping and telomere elongation. The complex is required for efficient recruitment of transcriptional coactivators.</text>
</comment>
<evidence type="ECO:0000313" key="13">
    <source>
        <dbReference type="Proteomes" id="UP000800094"/>
    </source>
</evidence>
<comment type="subunit">
    <text evidence="2">Component of the EKC/KEOPS complex composed of at least BUD32, CGI121, GON7, KAE1 and PCC1; the whole complex dimerizes.</text>
</comment>
<dbReference type="PANTHER" id="PTHR24362">
    <property type="entry name" value="SERINE/THREONINE-PROTEIN KINASE NEK"/>
    <property type="match status" value="1"/>
</dbReference>
<evidence type="ECO:0000256" key="3">
    <source>
        <dbReference type="ARBA" id="ARBA00012513"/>
    </source>
</evidence>
<evidence type="ECO:0000256" key="4">
    <source>
        <dbReference type="ARBA" id="ARBA00013948"/>
    </source>
</evidence>
<keyword evidence="12" id="KW-0808">Transferase</keyword>
<feature type="region of interest" description="Disordered" evidence="10">
    <location>
        <begin position="278"/>
        <end position="304"/>
    </location>
</feature>
<feature type="compositionally biased region" description="Polar residues" evidence="10">
    <location>
        <begin position="287"/>
        <end position="304"/>
    </location>
</feature>
<dbReference type="SMART" id="SM00220">
    <property type="entry name" value="S_TKc"/>
    <property type="match status" value="1"/>
</dbReference>
<evidence type="ECO:0000256" key="7">
    <source>
        <dbReference type="ARBA" id="ARBA00033194"/>
    </source>
</evidence>
<evidence type="ECO:0000313" key="12">
    <source>
        <dbReference type="EMBL" id="KAF2245178.1"/>
    </source>
</evidence>
<reference evidence="12" key="1">
    <citation type="journal article" date="2020" name="Stud. Mycol.">
        <title>101 Dothideomycetes genomes: a test case for predicting lifestyles and emergence of pathogens.</title>
        <authorList>
            <person name="Haridas S."/>
            <person name="Albert R."/>
            <person name="Binder M."/>
            <person name="Bloem J."/>
            <person name="Labutti K."/>
            <person name="Salamov A."/>
            <person name="Andreopoulos B."/>
            <person name="Baker S."/>
            <person name="Barry K."/>
            <person name="Bills G."/>
            <person name="Bluhm B."/>
            <person name="Cannon C."/>
            <person name="Castanera R."/>
            <person name="Culley D."/>
            <person name="Daum C."/>
            <person name="Ezra D."/>
            <person name="Gonzalez J."/>
            <person name="Henrissat B."/>
            <person name="Kuo A."/>
            <person name="Liang C."/>
            <person name="Lipzen A."/>
            <person name="Lutzoni F."/>
            <person name="Magnuson J."/>
            <person name="Mondo S."/>
            <person name="Nolan M."/>
            <person name="Ohm R."/>
            <person name="Pangilinan J."/>
            <person name="Park H.-J."/>
            <person name="Ramirez L."/>
            <person name="Alfaro M."/>
            <person name="Sun H."/>
            <person name="Tritt A."/>
            <person name="Yoshinaga Y."/>
            <person name="Zwiers L.-H."/>
            <person name="Turgeon B."/>
            <person name="Goodwin S."/>
            <person name="Spatafora J."/>
            <person name="Crous P."/>
            <person name="Grigoriev I."/>
        </authorList>
    </citation>
    <scope>NUCLEOTIDE SEQUENCE</scope>
    <source>
        <strain evidence="12">CBS 122368</strain>
    </source>
</reference>
<dbReference type="GeneID" id="54583081"/>
<dbReference type="EMBL" id="ML987201">
    <property type="protein sequence ID" value="KAF2245178.1"/>
    <property type="molecule type" value="Genomic_DNA"/>
</dbReference>
<evidence type="ECO:0000259" key="11">
    <source>
        <dbReference type="PROSITE" id="PS50011"/>
    </source>
</evidence>
<evidence type="ECO:0000256" key="5">
    <source>
        <dbReference type="ARBA" id="ARBA00019973"/>
    </source>
</evidence>
<evidence type="ECO:0000256" key="10">
    <source>
        <dbReference type="SAM" id="MobiDB-lite"/>
    </source>
</evidence>
<dbReference type="Gene3D" id="1.10.510.10">
    <property type="entry name" value="Transferase(Phosphotransferase) domain 1"/>
    <property type="match status" value="1"/>
</dbReference>
<dbReference type="PROSITE" id="PS00109">
    <property type="entry name" value="PROTEIN_KINASE_TYR"/>
    <property type="match status" value="1"/>
</dbReference>
<dbReference type="PROSITE" id="PS50011">
    <property type="entry name" value="PROTEIN_KINASE_DOM"/>
    <property type="match status" value="1"/>
</dbReference>
<dbReference type="GO" id="GO:0005524">
    <property type="term" value="F:ATP binding"/>
    <property type="evidence" value="ECO:0007669"/>
    <property type="project" value="InterPro"/>
</dbReference>
<dbReference type="Proteomes" id="UP000800094">
    <property type="component" value="Unassembled WGS sequence"/>
</dbReference>
<evidence type="ECO:0000256" key="6">
    <source>
        <dbReference type="ARBA" id="ARBA00030980"/>
    </source>
</evidence>
<dbReference type="PANTHER" id="PTHR24362:SF309">
    <property type="entry name" value="PROTEIN KINASE DOMAIN-CONTAINING PROTEIN"/>
    <property type="match status" value="1"/>
</dbReference>
<keyword evidence="12" id="KW-0418">Kinase</keyword>
<dbReference type="RefSeq" id="XP_033680182.1">
    <property type="nucleotide sequence ID" value="XM_033829751.1"/>
</dbReference>
<keyword evidence="13" id="KW-1185">Reference proteome</keyword>
<evidence type="ECO:0000256" key="9">
    <source>
        <dbReference type="ARBA" id="ARBA00048679"/>
    </source>
</evidence>
<evidence type="ECO:0000256" key="1">
    <source>
        <dbReference type="ARBA" id="ARBA00003747"/>
    </source>
</evidence>
<gene>
    <name evidence="12" type="ORF">BU26DRAFT_522286</name>
</gene>
<dbReference type="GO" id="GO:0004674">
    <property type="term" value="F:protein serine/threonine kinase activity"/>
    <property type="evidence" value="ECO:0007669"/>
    <property type="project" value="UniProtKB-EC"/>
</dbReference>
<sequence>MESETTENTTVRTGFIKRPENTTVIIRAGYSVICDIKDRPGVVLKVPLPFEEYAQAMEIEKHVYRRLGKHPNLPNVMSVDEYGIYLERAEPGCLRLYYKEGGNATPKERIKWCRDVAEVLDYVHQNNIRHADLSGKNLLIDSARNILLCDFGGSSIDDDQAEVVAEIGFRHPDEREYRPPTIRAEIHALGSTIYEIVTGRKPFHEKTEEQEREVKELMKEGKYPDVSALPLGDVIAKCWKREGYFNSAADVAKEITCSAPRYLAQIWPSLPLARDSSGCSSDKDLSNHSSGKNSSNRLSESMAN</sequence>
<dbReference type="AlphaFoldDB" id="A0A6A6I562"/>
<dbReference type="Pfam" id="PF00069">
    <property type="entry name" value="Pkinase"/>
    <property type="match status" value="1"/>
</dbReference>
<protein>
    <recommendedName>
        <fullName evidence="5">EKC/KEOPS complex subunit BUD32</fullName>
        <ecNumber evidence="3">2.7.11.1</ecNumber>
    </recommendedName>
    <alternativeName>
        <fullName evidence="6 7">Atypical Serine/threonine protein kinase BUD32</fullName>
    </alternativeName>
    <alternativeName>
        <fullName evidence="4">EKC/KEOPS complex subunit bud32</fullName>
    </alternativeName>
</protein>
<feature type="domain" description="Protein kinase" evidence="11">
    <location>
        <begin position="1"/>
        <end position="263"/>
    </location>
</feature>
<proteinExistence type="predicted"/>
<organism evidence="12 13">
    <name type="scientific">Trematosphaeria pertusa</name>
    <dbReference type="NCBI Taxonomy" id="390896"/>
    <lineage>
        <taxon>Eukaryota</taxon>
        <taxon>Fungi</taxon>
        <taxon>Dikarya</taxon>
        <taxon>Ascomycota</taxon>
        <taxon>Pezizomycotina</taxon>
        <taxon>Dothideomycetes</taxon>
        <taxon>Pleosporomycetidae</taxon>
        <taxon>Pleosporales</taxon>
        <taxon>Massarineae</taxon>
        <taxon>Trematosphaeriaceae</taxon>
        <taxon>Trematosphaeria</taxon>
    </lineage>
</organism>
<accession>A0A6A6I562</accession>
<dbReference type="InterPro" id="IPR008266">
    <property type="entry name" value="Tyr_kinase_AS"/>
</dbReference>
<dbReference type="OrthoDB" id="346907at2759"/>
<name>A0A6A6I562_9PLEO</name>
<evidence type="ECO:0000256" key="8">
    <source>
        <dbReference type="ARBA" id="ARBA00047899"/>
    </source>
</evidence>
<dbReference type="EC" id="2.7.11.1" evidence="3"/>
<evidence type="ECO:0000256" key="2">
    <source>
        <dbReference type="ARBA" id="ARBA00011534"/>
    </source>
</evidence>